<feature type="domain" description="ACT" evidence="2">
    <location>
        <begin position="42"/>
        <end position="114"/>
    </location>
</feature>
<dbReference type="CDD" id="cd04869">
    <property type="entry name" value="ACT_GcvR_2"/>
    <property type="match status" value="1"/>
</dbReference>
<gene>
    <name evidence="3" type="ORF">Microterr_01940</name>
</gene>
<keyword evidence="1" id="KW-1133">Transmembrane helix</keyword>
<evidence type="ECO:0000259" key="2">
    <source>
        <dbReference type="PROSITE" id="PS51671"/>
    </source>
</evidence>
<dbReference type="InterPro" id="IPR050990">
    <property type="entry name" value="UPF0237/GcvR_regulator"/>
</dbReference>
<dbReference type="SUPFAM" id="SSF55021">
    <property type="entry name" value="ACT-like"/>
    <property type="match status" value="2"/>
</dbReference>
<keyword evidence="4" id="KW-1185">Reference proteome</keyword>
<dbReference type="Gene3D" id="3.30.70.260">
    <property type="match status" value="2"/>
</dbReference>
<sequence>MPEQEEQDRASPERVHPRDTWFHGHIVARGYLATLFLVSTLILTVIGDDRAGLVAAVAEIVDAHGGNWERSQLAELAGTFAGVIEVAVPDARSDELRAALADLDGLLTVAVRAAAAGAVEPRRQVTLSVLGNDHPGIVREISAALRSHDVSIDHMETRTRDAAMSGGRLFEATVVARVPASVDLGGLQTTLEQLASEIQVEVTLGE</sequence>
<dbReference type="PIRSF" id="PIRSF028103">
    <property type="entry name" value="GcvR"/>
    <property type="match status" value="1"/>
</dbReference>
<dbReference type="Pfam" id="PF13740">
    <property type="entry name" value="ACT_6"/>
    <property type="match status" value="1"/>
</dbReference>
<dbReference type="PROSITE" id="PS51671">
    <property type="entry name" value="ACT"/>
    <property type="match status" value="2"/>
</dbReference>
<keyword evidence="1" id="KW-0472">Membrane</keyword>
<reference evidence="3 4" key="1">
    <citation type="submission" date="2022-12" db="EMBL/GenBank/DDBJ databases">
        <title>Microbacterium terricola strain KV-448 chromosome, complete genome.</title>
        <authorList>
            <person name="Oshima T."/>
            <person name="Moriya T."/>
            <person name="Bessho Y."/>
        </authorList>
    </citation>
    <scope>NUCLEOTIDE SEQUENCE [LARGE SCALE GENOMIC DNA]</scope>
    <source>
        <strain evidence="3 4">KV-448</strain>
    </source>
</reference>
<accession>A0ABM8DV24</accession>
<name>A0ABM8DV24_9MICO</name>
<dbReference type="Proteomes" id="UP001317779">
    <property type="component" value="Chromosome"/>
</dbReference>
<dbReference type="InterPro" id="IPR045865">
    <property type="entry name" value="ACT-like_dom_sf"/>
</dbReference>
<dbReference type="PANTHER" id="PTHR34875:SF6">
    <property type="entry name" value="UPF0237 PROTEIN MJ1558"/>
    <property type="match status" value="1"/>
</dbReference>
<feature type="transmembrane region" description="Helical" evidence="1">
    <location>
        <begin position="26"/>
        <end position="46"/>
    </location>
</feature>
<evidence type="ECO:0000256" key="1">
    <source>
        <dbReference type="SAM" id="Phobius"/>
    </source>
</evidence>
<evidence type="ECO:0000313" key="4">
    <source>
        <dbReference type="Proteomes" id="UP001317779"/>
    </source>
</evidence>
<dbReference type="Pfam" id="PF01842">
    <property type="entry name" value="ACT"/>
    <property type="match status" value="1"/>
</dbReference>
<dbReference type="InterPro" id="IPR016867">
    <property type="entry name" value="GcvR"/>
</dbReference>
<dbReference type="PANTHER" id="PTHR34875">
    <property type="entry name" value="UPF0237 PROTEIN MJ1558"/>
    <property type="match status" value="1"/>
</dbReference>
<dbReference type="InterPro" id="IPR002912">
    <property type="entry name" value="ACT_dom"/>
</dbReference>
<feature type="domain" description="ACT" evidence="2">
    <location>
        <begin position="126"/>
        <end position="205"/>
    </location>
</feature>
<evidence type="ECO:0000313" key="3">
    <source>
        <dbReference type="EMBL" id="BDV29534.1"/>
    </source>
</evidence>
<dbReference type="EMBL" id="AP027141">
    <property type="protein sequence ID" value="BDV29534.1"/>
    <property type="molecule type" value="Genomic_DNA"/>
</dbReference>
<keyword evidence="1" id="KW-0812">Transmembrane</keyword>
<protein>
    <submittedName>
        <fullName evidence="3">Glycine cleavage system regulatory protein</fullName>
    </submittedName>
</protein>
<organism evidence="3 4">
    <name type="scientific">Microbacterium terricola</name>
    <dbReference type="NCBI Taxonomy" id="344163"/>
    <lineage>
        <taxon>Bacteria</taxon>
        <taxon>Bacillati</taxon>
        <taxon>Actinomycetota</taxon>
        <taxon>Actinomycetes</taxon>
        <taxon>Micrococcales</taxon>
        <taxon>Microbacteriaceae</taxon>
        <taxon>Microbacterium</taxon>
    </lineage>
</organism>
<proteinExistence type="predicted"/>